<dbReference type="CDD" id="cd00503">
    <property type="entry name" value="Frataxin"/>
    <property type="match status" value="1"/>
</dbReference>
<dbReference type="PRINTS" id="PR00904">
    <property type="entry name" value="FRATAXIN"/>
</dbReference>
<dbReference type="GO" id="GO:0006783">
    <property type="term" value="P:heme biosynthetic process"/>
    <property type="evidence" value="ECO:0007669"/>
    <property type="project" value="UniProtKB-KW"/>
</dbReference>
<keyword evidence="6" id="KW-0410">Iron transport</keyword>
<comment type="caution">
    <text evidence="14">The sequence shown here is derived from an EMBL/GenBank/DDBJ whole genome shotgun (WGS) entry which is preliminary data.</text>
</comment>
<evidence type="ECO:0000313" key="14">
    <source>
        <dbReference type="EMBL" id="KAK7115844.1"/>
    </source>
</evidence>
<keyword evidence="12" id="KW-0350">Heme biosynthesis</keyword>
<dbReference type="PROSITE" id="PS50810">
    <property type="entry name" value="FRATAXIN_2"/>
    <property type="match status" value="1"/>
</dbReference>
<dbReference type="EMBL" id="JBAMIC010000001">
    <property type="protein sequence ID" value="KAK7115844.1"/>
    <property type="molecule type" value="Genomic_DNA"/>
</dbReference>
<dbReference type="GO" id="GO:0006879">
    <property type="term" value="P:intracellular iron ion homeostasis"/>
    <property type="evidence" value="ECO:0007669"/>
    <property type="project" value="UniProtKB-KW"/>
</dbReference>
<evidence type="ECO:0000256" key="8">
    <source>
        <dbReference type="ARBA" id="ARBA00023002"/>
    </source>
</evidence>
<reference evidence="14 15" key="1">
    <citation type="submission" date="2024-02" db="EMBL/GenBank/DDBJ databases">
        <title>Chromosome-scale genome assembly of the rough periwinkle Littorina saxatilis.</title>
        <authorList>
            <person name="De Jode A."/>
            <person name="Faria R."/>
            <person name="Formenti G."/>
            <person name="Sims Y."/>
            <person name="Smith T.P."/>
            <person name="Tracey A."/>
            <person name="Wood J.M.D."/>
            <person name="Zagrodzka Z.B."/>
            <person name="Johannesson K."/>
            <person name="Butlin R.K."/>
            <person name="Leder E.H."/>
        </authorList>
    </citation>
    <scope>NUCLEOTIDE SEQUENCE [LARGE SCALE GENOMIC DNA]</scope>
    <source>
        <strain evidence="14">Snail1</strain>
        <tissue evidence="14">Muscle</tissue>
    </source>
</reference>
<dbReference type="GO" id="GO:0006826">
    <property type="term" value="P:iron ion transport"/>
    <property type="evidence" value="ECO:0007669"/>
    <property type="project" value="UniProtKB-KW"/>
</dbReference>
<dbReference type="NCBIfam" id="TIGR03421">
    <property type="entry name" value="FeS_CyaY"/>
    <property type="match status" value="1"/>
</dbReference>
<sequence>MNCIPTCATALLRHSVQRSCCRLVMRVPPVVHTIFYKRSQQLETSMGVTVTPCIMMISPLQTSQTRAMACDDSHISEGEYEQMVEETLDSLAEYFEDLPETLNLPDDYDIYLGEGVLTLNLGGSLGTYVVNKQTPNKQIWLSSPTSGPKRYDYRDKCWIYSRENEGLHTLLERELSEALKTSIDLSSCAFYS</sequence>
<name>A0AAN9C221_9CAEN</name>
<dbReference type="FunFam" id="3.30.920.10:FF:000002">
    <property type="entry name" value="Frataxin, mitochondrial"/>
    <property type="match status" value="1"/>
</dbReference>
<dbReference type="AlphaFoldDB" id="A0AAN9C221"/>
<gene>
    <name evidence="14" type="ORF">V1264_001647</name>
</gene>
<dbReference type="PROSITE" id="PS01344">
    <property type="entry name" value="FRATAXIN_1"/>
    <property type="match status" value="1"/>
</dbReference>
<dbReference type="InterPro" id="IPR036524">
    <property type="entry name" value="Frataxin/CyaY_sf"/>
</dbReference>
<keyword evidence="7" id="KW-0809">Transit peptide</keyword>
<dbReference type="Gene3D" id="3.30.920.10">
    <property type="entry name" value="Frataxin/CyaY"/>
    <property type="match status" value="1"/>
</dbReference>
<organism evidence="14 15">
    <name type="scientific">Littorina saxatilis</name>
    <dbReference type="NCBI Taxonomy" id="31220"/>
    <lineage>
        <taxon>Eukaryota</taxon>
        <taxon>Metazoa</taxon>
        <taxon>Spiralia</taxon>
        <taxon>Lophotrochozoa</taxon>
        <taxon>Mollusca</taxon>
        <taxon>Gastropoda</taxon>
        <taxon>Caenogastropoda</taxon>
        <taxon>Littorinimorpha</taxon>
        <taxon>Littorinoidea</taxon>
        <taxon>Littorinidae</taxon>
        <taxon>Littorina</taxon>
    </lineage>
</organism>
<evidence type="ECO:0000256" key="10">
    <source>
        <dbReference type="ARBA" id="ARBA00023065"/>
    </source>
</evidence>
<dbReference type="SMART" id="SM01219">
    <property type="entry name" value="Frataxin_Cyay"/>
    <property type="match status" value="1"/>
</dbReference>
<protein>
    <recommendedName>
        <fullName evidence="3">ferroxidase</fullName>
        <ecNumber evidence="3">1.16.3.1</ecNumber>
    </recommendedName>
</protein>
<dbReference type="InterPro" id="IPR017789">
    <property type="entry name" value="Frataxin"/>
</dbReference>
<keyword evidence="10" id="KW-0406">Ion transport</keyword>
<dbReference type="EC" id="1.16.3.1" evidence="3"/>
<dbReference type="GO" id="GO:0016226">
    <property type="term" value="P:iron-sulfur cluster assembly"/>
    <property type="evidence" value="ECO:0007669"/>
    <property type="project" value="InterPro"/>
</dbReference>
<evidence type="ECO:0000256" key="3">
    <source>
        <dbReference type="ARBA" id="ARBA00013107"/>
    </source>
</evidence>
<evidence type="ECO:0000256" key="7">
    <source>
        <dbReference type="ARBA" id="ARBA00022946"/>
    </source>
</evidence>
<dbReference type="SUPFAM" id="SSF55387">
    <property type="entry name" value="Frataxin/Nqo15-like"/>
    <property type="match status" value="1"/>
</dbReference>
<dbReference type="GO" id="GO:0005739">
    <property type="term" value="C:mitochondrion"/>
    <property type="evidence" value="ECO:0007669"/>
    <property type="project" value="UniProtKB-SubCell"/>
</dbReference>
<dbReference type="Pfam" id="PF01491">
    <property type="entry name" value="Frataxin_Cyay"/>
    <property type="match status" value="1"/>
</dbReference>
<keyword evidence="11" id="KW-0496">Mitochondrion</keyword>
<evidence type="ECO:0000256" key="1">
    <source>
        <dbReference type="ARBA" id="ARBA00004173"/>
    </source>
</evidence>
<dbReference type="GO" id="GO:0004322">
    <property type="term" value="F:ferroxidase activity"/>
    <property type="evidence" value="ECO:0007669"/>
    <property type="project" value="UniProtKB-EC"/>
</dbReference>
<dbReference type="InterPro" id="IPR020895">
    <property type="entry name" value="Frataxin_CS"/>
</dbReference>
<evidence type="ECO:0000256" key="12">
    <source>
        <dbReference type="ARBA" id="ARBA00023133"/>
    </source>
</evidence>
<evidence type="ECO:0000256" key="9">
    <source>
        <dbReference type="ARBA" id="ARBA00023004"/>
    </source>
</evidence>
<keyword evidence="8" id="KW-0560">Oxidoreductase</keyword>
<evidence type="ECO:0000256" key="4">
    <source>
        <dbReference type="ARBA" id="ARBA00022434"/>
    </source>
</evidence>
<dbReference type="Proteomes" id="UP001374579">
    <property type="component" value="Unassembled WGS sequence"/>
</dbReference>
<keyword evidence="9" id="KW-0408">Iron</keyword>
<evidence type="ECO:0000256" key="11">
    <source>
        <dbReference type="ARBA" id="ARBA00023128"/>
    </source>
</evidence>
<comment type="similarity">
    <text evidence="2">Belongs to the frataxin family.</text>
</comment>
<keyword evidence="5" id="KW-0813">Transport</keyword>
<evidence type="ECO:0000256" key="6">
    <source>
        <dbReference type="ARBA" id="ARBA00022496"/>
    </source>
</evidence>
<evidence type="ECO:0000256" key="2">
    <source>
        <dbReference type="ARBA" id="ARBA00008183"/>
    </source>
</evidence>
<evidence type="ECO:0000313" key="15">
    <source>
        <dbReference type="Proteomes" id="UP001374579"/>
    </source>
</evidence>
<dbReference type="GO" id="GO:0008199">
    <property type="term" value="F:ferric iron binding"/>
    <property type="evidence" value="ECO:0007669"/>
    <property type="project" value="InterPro"/>
</dbReference>
<proteinExistence type="inferred from homology"/>
<comment type="catalytic activity">
    <reaction evidence="13">
        <text>4 Fe(2+) + O2 + 4 H(+) = 4 Fe(3+) + 2 H2O</text>
        <dbReference type="Rhea" id="RHEA:11148"/>
        <dbReference type="ChEBI" id="CHEBI:15377"/>
        <dbReference type="ChEBI" id="CHEBI:15378"/>
        <dbReference type="ChEBI" id="CHEBI:15379"/>
        <dbReference type="ChEBI" id="CHEBI:29033"/>
        <dbReference type="ChEBI" id="CHEBI:29034"/>
        <dbReference type="EC" id="1.16.3.1"/>
    </reaction>
</comment>
<dbReference type="GO" id="GO:0051537">
    <property type="term" value="F:2 iron, 2 sulfur cluster binding"/>
    <property type="evidence" value="ECO:0007669"/>
    <property type="project" value="TreeGrafter"/>
</dbReference>
<dbReference type="InterPro" id="IPR002908">
    <property type="entry name" value="Frataxin/CyaY"/>
</dbReference>
<dbReference type="NCBIfam" id="TIGR03422">
    <property type="entry name" value="mito_frataxin"/>
    <property type="match status" value="1"/>
</dbReference>
<dbReference type="GO" id="GO:0008198">
    <property type="term" value="F:ferrous iron binding"/>
    <property type="evidence" value="ECO:0007669"/>
    <property type="project" value="TreeGrafter"/>
</dbReference>
<comment type="subcellular location">
    <subcellularLocation>
        <location evidence="1">Mitochondrion</location>
    </subcellularLocation>
</comment>
<dbReference type="PANTHER" id="PTHR16821:SF2">
    <property type="entry name" value="FRATAXIN, MITOCHONDRIAL"/>
    <property type="match status" value="1"/>
</dbReference>
<keyword evidence="15" id="KW-1185">Reference proteome</keyword>
<keyword evidence="4" id="KW-0409">Iron storage</keyword>
<evidence type="ECO:0000256" key="5">
    <source>
        <dbReference type="ARBA" id="ARBA00022448"/>
    </source>
</evidence>
<dbReference type="PANTHER" id="PTHR16821">
    <property type="entry name" value="FRATAXIN"/>
    <property type="match status" value="1"/>
</dbReference>
<dbReference type="GO" id="GO:0034986">
    <property type="term" value="F:iron chaperone activity"/>
    <property type="evidence" value="ECO:0007669"/>
    <property type="project" value="TreeGrafter"/>
</dbReference>
<accession>A0AAN9C221</accession>
<evidence type="ECO:0000256" key="13">
    <source>
        <dbReference type="ARBA" id="ARBA00047990"/>
    </source>
</evidence>